<feature type="compositionally biased region" description="Basic and acidic residues" evidence="1">
    <location>
        <begin position="92"/>
        <end position="123"/>
    </location>
</feature>
<keyword evidence="3" id="KW-1185">Reference proteome</keyword>
<evidence type="ECO:0000313" key="2">
    <source>
        <dbReference type="EMBL" id="KAK6632067.1"/>
    </source>
</evidence>
<feature type="compositionally biased region" description="Basic and acidic residues" evidence="1">
    <location>
        <begin position="9"/>
        <end position="21"/>
    </location>
</feature>
<dbReference type="EMBL" id="JAWJWF010000005">
    <property type="protein sequence ID" value="KAK6632067.1"/>
    <property type="molecule type" value="Genomic_DNA"/>
</dbReference>
<feature type="compositionally biased region" description="Acidic residues" evidence="1">
    <location>
        <begin position="78"/>
        <end position="87"/>
    </location>
</feature>
<name>A0ABR1AZQ9_POLSC</name>
<evidence type="ECO:0000256" key="1">
    <source>
        <dbReference type="SAM" id="MobiDB-lite"/>
    </source>
</evidence>
<proteinExistence type="predicted"/>
<gene>
    <name evidence="2" type="ORF">RUM44_007097</name>
</gene>
<feature type="compositionally biased region" description="Polar residues" evidence="1">
    <location>
        <begin position="58"/>
        <end position="72"/>
    </location>
</feature>
<sequence length="172" mass="20002">MKQGTVINSEHKDSDFRRGSEGVDDGAPRRLGALRTSSFDLRSYDGHRLSPWGYNRISPKSQFSPPANQFEPSRSEPENEEEEEEEPAAAAEEEHNELQKIQKQHSEEQFGKPNHCDKHEEQKRKMKVNRIREETTPAEDREEKEELDEGEKSKRTIARETNEMNTKKHSNK</sequence>
<feature type="compositionally biased region" description="Basic and acidic residues" evidence="1">
    <location>
        <begin position="150"/>
        <end position="166"/>
    </location>
</feature>
<feature type="compositionally biased region" description="Basic and acidic residues" evidence="1">
    <location>
        <begin position="130"/>
        <end position="141"/>
    </location>
</feature>
<feature type="region of interest" description="Disordered" evidence="1">
    <location>
        <begin position="1"/>
        <end position="172"/>
    </location>
</feature>
<dbReference type="Proteomes" id="UP001359485">
    <property type="component" value="Unassembled WGS sequence"/>
</dbReference>
<accession>A0ABR1AZQ9</accession>
<reference evidence="2 3" key="1">
    <citation type="submission" date="2023-09" db="EMBL/GenBank/DDBJ databases">
        <title>Genomes of two closely related lineages of the louse Polyplax serrata with different host specificities.</title>
        <authorList>
            <person name="Martinu J."/>
            <person name="Tarabai H."/>
            <person name="Stefka J."/>
            <person name="Hypsa V."/>
        </authorList>
    </citation>
    <scope>NUCLEOTIDE SEQUENCE [LARGE SCALE GENOMIC DNA]</scope>
    <source>
        <strain evidence="2">98ZLc_SE</strain>
    </source>
</reference>
<protein>
    <submittedName>
        <fullName evidence="2">Uncharacterized protein</fullName>
    </submittedName>
</protein>
<evidence type="ECO:0000313" key="3">
    <source>
        <dbReference type="Proteomes" id="UP001359485"/>
    </source>
</evidence>
<organism evidence="2 3">
    <name type="scientific">Polyplax serrata</name>
    <name type="common">Common mouse louse</name>
    <dbReference type="NCBI Taxonomy" id="468196"/>
    <lineage>
        <taxon>Eukaryota</taxon>
        <taxon>Metazoa</taxon>
        <taxon>Ecdysozoa</taxon>
        <taxon>Arthropoda</taxon>
        <taxon>Hexapoda</taxon>
        <taxon>Insecta</taxon>
        <taxon>Pterygota</taxon>
        <taxon>Neoptera</taxon>
        <taxon>Paraneoptera</taxon>
        <taxon>Psocodea</taxon>
        <taxon>Troctomorpha</taxon>
        <taxon>Phthiraptera</taxon>
        <taxon>Anoplura</taxon>
        <taxon>Polyplacidae</taxon>
        <taxon>Polyplax</taxon>
    </lineage>
</organism>
<comment type="caution">
    <text evidence="2">The sequence shown here is derived from an EMBL/GenBank/DDBJ whole genome shotgun (WGS) entry which is preliminary data.</text>
</comment>